<dbReference type="EMBL" id="JBIRPU010000010">
    <property type="protein sequence ID" value="MFI0794359.1"/>
    <property type="molecule type" value="Genomic_DNA"/>
</dbReference>
<comment type="caution">
    <text evidence="3">The sequence shown here is derived from an EMBL/GenBank/DDBJ whole genome shotgun (WGS) entry which is preliminary data.</text>
</comment>
<organism evidence="3 4">
    <name type="scientific">Micromonospora rubida</name>
    <dbReference type="NCBI Taxonomy" id="2697657"/>
    <lineage>
        <taxon>Bacteria</taxon>
        <taxon>Bacillati</taxon>
        <taxon>Actinomycetota</taxon>
        <taxon>Actinomycetes</taxon>
        <taxon>Micromonosporales</taxon>
        <taxon>Micromonosporaceae</taxon>
        <taxon>Micromonospora</taxon>
    </lineage>
</organism>
<evidence type="ECO:0000259" key="2">
    <source>
        <dbReference type="Pfam" id="PF21805"/>
    </source>
</evidence>
<dbReference type="RefSeq" id="WP_396680586.1">
    <property type="nucleotide sequence ID" value="NZ_JBIRPU010000010.1"/>
</dbReference>
<proteinExistence type="predicted"/>
<dbReference type="Proteomes" id="UP001611075">
    <property type="component" value="Unassembled WGS sequence"/>
</dbReference>
<keyword evidence="4" id="KW-1185">Reference proteome</keyword>
<dbReference type="Pfam" id="PF21805">
    <property type="entry name" value="Imm5_like"/>
    <property type="match status" value="1"/>
</dbReference>
<accession>A0ABW7SKY1</accession>
<sequence>MDKELGMPQTRGPRRSQAGRTARKPDFLLTASELREVTTFAVAAAAEVLPLYESASPNDARPRQAIEAAQNIVRGAPRSKLQRMTALAAHRAAKDALSSAAHHAAMAAGDAAASVYLHPLADAAQVNHILRAAAHAACATELIRTDVPYAAETFLEAARRRATPTLVSVLSRYPATPESSSRVAQLMRRLDIALRDNSEITARQIGEGR</sequence>
<dbReference type="InterPro" id="IPR048667">
    <property type="entry name" value="Imm5-like"/>
</dbReference>
<evidence type="ECO:0000313" key="3">
    <source>
        <dbReference type="EMBL" id="MFI0794359.1"/>
    </source>
</evidence>
<protein>
    <submittedName>
        <fullName evidence="3">Immunity protein</fullName>
    </submittedName>
</protein>
<feature type="region of interest" description="Disordered" evidence="1">
    <location>
        <begin position="1"/>
        <end position="24"/>
    </location>
</feature>
<gene>
    <name evidence="3" type="ORF">ACH4OY_16995</name>
</gene>
<reference evidence="3 4" key="1">
    <citation type="submission" date="2024-10" db="EMBL/GenBank/DDBJ databases">
        <title>The Natural Products Discovery Center: Release of the First 8490 Sequenced Strains for Exploring Actinobacteria Biosynthetic Diversity.</title>
        <authorList>
            <person name="Kalkreuter E."/>
            <person name="Kautsar S.A."/>
            <person name="Yang D."/>
            <person name="Bader C.D."/>
            <person name="Teijaro C.N."/>
            <person name="Fluegel L."/>
            <person name="Davis C.M."/>
            <person name="Simpson J.R."/>
            <person name="Lauterbach L."/>
            <person name="Steele A.D."/>
            <person name="Gui C."/>
            <person name="Meng S."/>
            <person name="Li G."/>
            <person name="Viehrig K."/>
            <person name="Ye F."/>
            <person name="Su P."/>
            <person name="Kiefer A.F."/>
            <person name="Nichols A."/>
            <person name="Cepeda A.J."/>
            <person name="Yan W."/>
            <person name="Fan B."/>
            <person name="Jiang Y."/>
            <person name="Adhikari A."/>
            <person name="Zheng C.-J."/>
            <person name="Schuster L."/>
            <person name="Cowan T.M."/>
            <person name="Smanski M.J."/>
            <person name="Chevrette M.G."/>
            <person name="De Carvalho L.P.S."/>
            <person name="Shen B."/>
        </authorList>
    </citation>
    <scope>NUCLEOTIDE SEQUENCE [LARGE SCALE GENOMIC DNA]</scope>
    <source>
        <strain evidence="3 4">NPDC021253</strain>
    </source>
</reference>
<feature type="domain" description="Imm-5-like" evidence="2">
    <location>
        <begin position="32"/>
        <end position="118"/>
    </location>
</feature>
<name>A0ABW7SKY1_9ACTN</name>
<evidence type="ECO:0000256" key="1">
    <source>
        <dbReference type="SAM" id="MobiDB-lite"/>
    </source>
</evidence>
<evidence type="ECO:0000313" key="4">
    <source>
        <dbReference type="Proteomes" id="UP001611075"/>
    </source>
</evidence>